<accession>M2W254</accession>
<dbReference type="InterPro" id="IPR050365">
    <property type="entry name" value="TIM50"/>
</dbReference>
<keyword evidence="4" id="KW-1185">Reference proteome</keyword>
<dbReference type="GeneID" id="17088542"/>
<dbReference type="InterPro" id="IPR004274">
    <property type="entry name" value="FCP1_dom"/>
</dbReference>
<keyword evidence="1" id="KW-1133">Transmembrane helix</keyword>
<dbReference type="PROSITE" id="PS50969">
    <property type="entry name" value="FCP1"/>
    <property type="match status" value="1"/>
</dbReference>
<dbReference type="RefSeq" id="XP_005706291.1">
    <property type="nucleotide sequence ID" value="XM_005706234.1"/>
</dbReference>
<evidence type="ECO:0000259" key="2">
    <source>
        <dbReference type="PROSITE" id="PS50969"/>
    </source>
</evidence>
<protein>
    <submittedName>
        <fullName evidence="3">Phosphatase isoform 2</fullName>
    </submittedName>
</protein>
<dbReference type="AlphaFoldDB" id="M2W254"/>
<dbReference type="EMBL" id="KB454505">
    <property type="protein sequence ID" value="EME29771.1"/>
    <property type="molecule type" value="Genomic_DNA"/>
</dbReference>
<sequence>MNSYKQRQSKTESVGAHISVAPAERTSTDKSKLSVLGHTALQLVNSLYSSLCESINRFLFLHWWRRKSRENSHITTAGKRSARDVTSPVLFFVNIRVIYKILLPFTLFLPIVSLLLGLLRELLSSALNSIFQGFRLVLFSHNHLRMLYCSLFDIWNPEQSEKEQIFYHGRKTLVLDLDETLVHSTTRQNSHFDIRLEVSVDNCPSIFYVNKRPYLDVFLRVVSQWYDLVVYTASLQKYADPLIDALDVHGVIRERYFRDHCIQVGNNFVKDISIIEPDLRKIVIVDNSPSAYVLHEENAIPIGTWWDDPLDEELLNLLPFLQALCVLADVRSILSLRETKGVLLHHLISSRPYHTL</sequence>
<gene>
    <name evidence="3" type="ORF">Gasu_27740</name>
</gene>
<dbReference type="OrthoDB" id="277011at2759"/>
<feature type="domain" description="FCP1 homology" evidence="2">
    <location>
        <begin position="166"/>
        <end position="324"/>
    </location>
</feature>
<evidence type="ECO:0000313" key="3">
    <source>
        <dbReference type="EMBL" id="EME29771.1"/>
    </source>
</evidence>
<dbReference type="STRING" id="130081.M2W254"/>
<dbReference type="PANTHER" id="PTHR12210">
    <property type="entry name" value="DULLARD PROTEIN PHOSPHATASE"/>
    <property type="match status" value="1"/>
</dbReference>
<dbReference type="Gene3D" id="3.40.50.1000">
    <property type="entry name" value="HAD superfamily/HAD-like"/>
    <property type="match status" value="1"/>
</dbReference>
<dbReference type="Gramene" id="EME29771">
    <property type="protein sequence ID" value="EME29771"/>
    <property type="gene ID" value="Gasu_27740"/>
</dbReference>
<keyword evidence="1" id="KW-0812">Transmembrane</keyword>
<organism evidence="3 4">
    <name type="scientific">Galdieria sulphuraria</name>
    <name type="common">Red alga</name>
    <dbReference type="NCBI Taxonomy" id="130081"/>
    <lineage>
        <taxon>Eukaryota</taxon>
        <taxon>Rhodophyta</taxon>
        <taxon>Bangiophyceae</taxon>
        <taxon>Galdieriales</taxon>
        <taxon>Galdieriaceae</taxon>
        <taxon>Galdieria</taxon>
    </lineage>
</organism>
<dbReference type="Proteomes" id="UP000030680">
    <property type="component" value="Unassembled WGS sequence"/>
</dbReference>
<dbReference type="InterPro" id="IPR023214">
    <property type="entry name" value="HAD_sf"/>
</dbReference>
<keyword evidence="1" id="KW-0472">Membrane</keyword>
<dbReference type="GO" id="GO:0016791">
    <property type="term" value="F:phosphatase activity"/>
    <property type="evidence" value="ECO:0007669"/>
    <property type="project" value="InterPro"/>
</dbReference>
<dbReference type="eggNOG" id="KOG1605">
    <property type="taxonomic scope" value="Eukaryota"/>
</dbReference>
<dbReference type="FunFam" id="3.40.50.1000:FF:000093">
    <property type="entry name" value="NLI interacting factor-like phosphatase family protein"/>
    <property type="match status" value="1"/>
</dbReference>
<name>M2W254_GALSU</name>
<dbReference type="InterPro" id="IPR036412">
    <property type="entry name" value="HAD-like_sf"/>
</dbReference>
<reference evidence="4" key="1">
    <citation type="journal article" date="2013" name="Science">
        <title>Gene transfer from bacteria and archaea facilitated evolution of an extremophilic eukaryote.</title>
        <authorList>
            <person name="Schonknecht G."/>
            <person name="Chen W.H."/>
            <person name="Ternes C.M."/>
            <person name="Barbier G.G."/>
            <person name="Shrestha R.P."/>
            <person name="Stanke M."/>
            <person name="Brautigam A."/>
            <person name="Baker B.J."/>
            <person name="Banfield J.F."/>
            <person name="Garavito R.M."/>
            <person name="Carr K."/>
            <person name="Wilkerson C."/>
            <person name="Rensing S.A."/>
            <person name="Gagneul D."/>
            <person name="Dickenson N.E."/>
            <person name="Oesterhelt C."/>
            <person name="Lercher M.J."/>
            <person name="Weber A.P."/>
        </authorList>
    </citation>
    <scope>NUCLEOTIDE SEQUENCE [LARGE SCALE GENOMIC DNA]</scope>
    <source>
        <strain evidence="4">074W</strain>
    </source>
</reference>
<feature type="transmembrane region" description="Helical" evidence="1">
    <location>
        <begin position="97"/>
        <end position="119"/>
    </location>
</feature>
<dbReference type="NCBIfam" id="TIGR02251">
    <property type="entry name" value="HIF-SF_euk"/>
    <property type="match status" value="1"/>
</dbReference>
<dbReference type="SUPFAM" id="SSF56784">
    <property type="entry name" value="HAD-like"/>
    <property type="match status" value="1"/>
</dbReference>
<proteinExistence type="predicted"/>
<dbReference type="Pfam" id="PF03031">
    <property type="entry name" value="NIF"/>
    <property type="match status" value="1"/>
</dbReference>
<dbReference type="InterPro" id="IPR011948">
    <property type="entry name" value="Dullard_phosphatase"/>
</dbReference>
<dbReference type="CDD" id="cd07521">
    <property type="entry name" value="HAD_FCP1-like"/>
    <property type="match status" value="1"/>
</dbReference>
<dbReference type="OMA" id="VNIRVIY"/>
<dbReference type="SMART" id="SM00577">
    <property type="entry name" value="CPDc"/>
    <property type="match status" value="1"/>
</dbReference>
<evidence type="ECO:0000313" key="4">
    <source>
        <dbReference type="Proteomes" id="UP000030680"/>
    </source>
</evidence>
<evidence type="ECO:0000256" key="1">
    <source>
        <dbReference type="SAM" id="Phobius"/>
    </source>
</evidence>